<keyword evidence="5 13" id="KW-0963">Cytoplasm</keyword>
<dbReference type="InterPro" id="IPR011708">
    <property type="entry name" value="DNA_pol3_alpha_NTPase_dom"/>
</dbReference>
<dbReference type="GO" id="GO:0003887">
    <property type="term" value="F:DNA-directed DNA polymerase activity"/>
    <property type="evidence" value="ECO:0007669"/>
    <property type="project" value="UniProtKB-UniRule"/>
</dbReference>
<sequence length="1123" mass="121815">MGWSNPDVTWRELEAALSGRVGSSLRGGPEADGGDSPAWSRKREPYEPPPAHAGPVEETVPYAELHCHSNFSFLDGASHPEELVERAHELGLEAIALTDHDGMYGVVRFAEAARELGVRTVFGAELSLGLPAPQNGVPDPEGSHLLLLARGPEGYGALCRTISAAQLRGAEKGRPVYDPVEVVEDTRGRVVALTGCRKGTVQQALRAGGPAAAAEALRGLVERFGRENVAVELTHQGLPTDTERNDLLAGLAAEAGVPTVATTGAHYATADRFPLASALAAVRARRSLDEADPWLPAAGGAHLRGGAAMAARFERRYPGAVGRAAELGRELAFELQLVAPDLPPFDVPPGETEATWLRALTWQGVAKRYGSRAENRFAADMVAHELAIIEAKNFPGYFLIVADIVAFCRRAGILCQGRGSAANSAVCYALGITNVDAVRHGLLFERFLSPDRDGYPDIDLDIESGRREEVIQYVYQRYARTHAAQVANVITYRPRSAVRDMAKALGFSPGQQDAWSKRIERWTGLDTETVPEDLPVPVLALADQLLGFPRHLGIHSGGMVICDRPVSEVVPVEWARMEDRTVVQWDKDDCAAAGLVKFDLLGLGMLTALHLMMDLVEEHEGYEVELHELGESDPAVYEMLQRADSVGVFQVESRAQMATLPRLKPREFYDLVVEVALIRPGPIQGGSVHPYIRRRNGLEEWEYDHPLLAGALEKTLGVPLFQEQLMQIAVDVAGFSAADADELRRAMGSKRSTEKMERLRERFFAGMATRGIPDDVAETIFRKMLAFSNFGFPESHSISFASLVYYSSWFKLYHPAAFCAALLNSQPMGFYSPQSLVADARRHGVRVRGPDVNVGGAAAILEPDEESAGGRAIRTGLREIRTVGTELAEEIEAERERGGPYRDLADLARRVRLTGPQAEALATAGAFGCFGIERRAALWAAGVVAAVRPEHLPGSAVGLAAPALPGMTEVEETVADVWATGVSPDSHPLQHLRTELEGLGAVRIDRLDEVARRAGAGERADLGDPFDPDNPPPRVLVGGLVTHRQRPATARGVTFVNLEDESGMLNVTCSEGLWARYRTVALGSAALLVRGRLERSPEGVLNLVADRLQRLPLKVAVKSRDFR</sequence>
<keyword evidence="9 13" id="KW-0227">DNA damage</keyword>
<evidence type="ECO:0000313" key="17">
    <source>
        <dbReference type="Proteomes" id="UP001143463"/>
    </source>
</evidence>
<accession>A0A9W6L0J6</accession>
<dbReference type="GO" id="GO:0005737">
    <property type="term" value="C:cytoplasm"/>
    <property type="evidence" value="ECO:0007669"/>
    <property type="project" value="UniProtKB-SubCell"/>
</dbReference>
<dbReference type="RefSeq" id="WP_037046320.1">
    <property type="nucleotide sequence ID" value="NZ_BAAAUZ010000042.1"/>
</dbReference>
<evidence type="ECO:0000256" key="1">
    <source>
        <dbReference type="ARBA" id="ARBA00004496"/>
    </source>
</evidence>
<dbReference type="GO" id="GO:0006260">
    <property type="term" value="P:DNA replication"/>
    <property type="evidence" value="ECO:0007669"/>
    <property type="project" value="UniProtKB-KW"/>
</dbReference>
<gene>
    <name evidence="16" type="primary">dnaE</name>
    <name evidence="13" type="synonym">dnaE2</name>
    <name evidence="16" type="ORF">GCM10017577_25720</name>
</gene>
<dbReference type="Pfam" id="PF14579">
    <property type="entry name" value="HHH_6"/>
    <property type="match status" value="1"/>
</dbReference>
<feature type="compositionally biased region" description="Low complexity" evidence="14">
    <location>
        <begin position="19"/>
        <end position="28"/>
    </location>
</feature>
<keyword evidence="8 13" id="KW-0235">DNA replication</keyword>
<dbReference type="AlphaFoldDB" id="A0A9W6L0J6"/>
<dbReference type="Proteomes" id="UP001143463">
    <property type="component" value="Unassembled WGS sequence"/>
</dbReference>
<keyword evidence="10 13" id="KW-0239">DNA-directed DNA polymerase</keyword>
<dbReference type="GO" id="GO:0008408">
    <property type="term" value="F:3'-5' exonuclease activity"/>
    <property type="evidence" value="ECO:0007669"/>
    <property type="project" value="InterPro"/>
</dbReference>
<keyword evidence="11 13" id="KW-0234">DNA repair</keyword>
<comment type="function">
    <text evidence="13">DNA polymerase involved in damage-induced mutagenesis and translesion synthesis (TLS). It is not the major replicative DNA polymerase.</text>
</comment>
<dbReference type="InterPro" id="IPR004365">
    <property type="entry name" value="NA-bd_OB_tRNA"/>
</dbReference>
<dbReference type="InterPro" id="IPR023073">
    <property type="entry name" value="DnaE2"/>
</dbReference>
<organism evidence="16 17">
    <name type="scientific">Pseudonocardia halophobica</name>
    <dbReference type="NCBI Taxonomy" id="29401"/>
    <lineage>
        <taxon>Bacteria</taxon>
        <taxon>Bacillati</taxon>
        <taxon>Actinomycetota</taxon>
        <taxon>Actinomycetes</taxon>
        <taxon>Pseudonocardiales</taxon>
        <taxon>Pseudonocardiaceae</taxon>
        <taxon>Pseudonocardia</taxon>
    </lineage>
</organism>
<dbReference type="InterPro" id="IPR003141">
    <property type="entry name" value="Pol/His_phosphatase_N"/>
</dbReference>
<evidence type="ECO:0000256" key="11">
    <source>
        <dbReference type="ARBA" id="ARBA00023204"/>
    </source>
</evidence>
<evidence type="ECO:0000256" key="6">
    <source>
        <dbReference type="ARBA" id="ARBA00022679"/>
    </source>
</evidence>
<evidence type="ECO:0000256" key="2">
    <source>
        <dbReference type="ARBA" id="ARBA00007391"/>
    </source>
</evidence>
<dbReference type="InterPro" id="IPR004805">
    <property type="entry name" value="DnaE2/DnaE/PolC"/>
</dbReference>
<dbReference type="InterPro" id="IPR016195">
    <property type="entry name" value="Pol/histidinol_Pase-like"/>
</dbReference>
<dbReference type="NCBIfam" id="TIGR00594">
    <property type="entry name" value="polc"/>
    <property type="match status" value="1"/>
</dbReference>
<dbReference type="CDD" id="cd04485">
    <property type="entry name" value="DnaE_OBF"/>
    <property type="match status" value="1"/>
</dbReference>
<comment type="subcellular location">
    <subcellularLocation>
        <location evidence="1 13">Cytoplasm</location>
    </subcellularLocation>
</comment>
<comment type="similarity">
    <text evidence="2 13">Belongs to the DNA polymerase type-C family. DnaE2 subfamily.</text>
</comment>
<comment type="caution">
    <text evidence="16">The sequence shown here is derived from an EMBL/GenBank/DDBJ whole genome shotgun (WGS) entry which is preliminary data.</text>
</comment>
<dbReference type="Pfam" id="PF01336">
    <property type="entry name" value="tRNA_anti-codon"/>
    <property type="match status" value="1"/>
</dbReference>
<reference evidence="16" key="1">
    <citation type="journal article" date="2014" name="Int. J. Syst. Evol. Microbiol.">
        <title>Complete genome sequence of Corynebacterium casei LMG S-19264T (=DSM 44701T), isolated from a smear-ripened cheese.</title>
        <authorList>
            <consortium name="US DOE Joint Genome Institute (JGI-PGF)"/>
            <person name="Walter F."/>
            <person name="Albersmeier A."/>
            <person name="Kalinowski J."/>
            <person name="Ruckert C."/>
        </authorList>
    </citation>
    <scope>NUCLEOTIDE SEQUENCE</scope>
    <source>
        <strain evidence="16">VKM Ac-1069</strain>
    </source>
</reference>
<proteinExistence type="inferred from homology"/>
<dbReference type="NCBIfam" id="NF004225">
    <property type="entry name" value="PRK05672.1"/>
    <property type="match status" value="1"/>
</dbReference>
<dbReference type="Pfam" id="PF07733">
    <property type="entry name" value="DNA_pol3_alpha"/>
    <property type="match status" value="1"/>
</dbReference>
<keyword evidence="7 13" id="KW-0548">Nucleotidyltransferase</keyword>
<feature type="domain" description="Polymerase/histidinol phosphatase N-terminal" evidence="15">
    <location>
        <begin position="63"/>
        <end position="130"/>
    </location>
</feature>
<dbReference type="Pfam" id="PF02811">
    <property type="entry name" value="PHP"/>
    <property type="match status" value="1"/>
</dbReference>
<dbReference type="InterPro" id="IPR040982">
    <property type="entry name" value="DNA_pol3_finger"/>
</dbReference>
<comment type="catalytic activity">
    <reaction evidence="12 13">
        <text>DNA(n) + a 2'-deoxyribonucleoside 5'-triphosphate = DNA(n+1) + diphosphate</text>
        <dbReference type="Rhea" id="RHEA:22508"/>
        <dbReference type="Rhea" id="RHEA-COMP:17339"/>
        <dbReference type="Rhea" id="RHEA-COMP:17340"/>
        <dbReference type="ChEBI" id="CHEBI:33019"/>
        <dbReference type="ChEBI" id="CHEBI:61560"/>
        <dbReference type="ChEBI" id="CHEBI:173112"/>
        <dbReference type="EC" id="2.7.7.7"/>
    </reaction>
</comment>
<dbReference type="InterPro" id="IPR004013">
    <property type="entry name" value="PHP_dom"/>
</dbReference>
<dbReference type="EC" id="2.7.7.7" evidence="3 13"/>
<evidence type="ECO:0000313" key="16">
    <source>
        <dbReference type="EMBL" id="GLL11431.1"/>
    </source>
</evidence>
<dbReference type="EMBL" id="BSFQ01000008">
    <property type="protein sequence ID" value="GLL11431.1"/>
    <property type="molecule type" value="Genomic_DNA"/>
</dbReference>
<dbReference type="GO" id="GO:0006281">
    <property type="term" value="P:DNA repair"/>
    <property type="evidence" value="ECO:0007669"/>
    <property type="project" value="UniProtKB-UniRule"/>
</dbReference>
<keyword evidence="17" id="KW-1185">Reference proteome</keyword>
<name>A0A9W6L0J6_9PSEU</name>
<evidence type="ECO:0000256" key="13">
    <source>
        <dbReference type="HAMAP-Rule" id="MF_01902"/>
    </source>
</evidence>
<dbReference type="InterPro" id="IPR029460">
    <property type="entry name" value="DNAPol_HHH"/>
</dbReference>
<reference evidence="16" key="2">
    <citation type="submission" date="2023-01" db="EMBL/GenBank/DDBJ databases">
        <authorList>
            <person name="Sun Q."/>
            <person name="Evtushenko L."/>
        </authorList>
    </citation>
    <scope>NUCLEOTIDE SEQUENCE</scope>
    <source>
        <strain evidence="16">VKM Ac-1069</strain>
    </source>
</reference>
<evidence type="ECO:0000256" key="4">
    <source>
        <dbReference type="ARBA" id="ARBA00017273"/>
    </source>
</evidence>
<evidence type="ECO:0000259" key="15">
    <source>
        <dbReference type="SMART" id="SM00481"/>
    </source>
</evidence>
<dbReference type="SMART" id="SM00481">
    <property type="entry name" value="POLIIIAc"/>
    <property type="match status" value="1"/>
</dbReference>
<dbReference type="SUPFAM" id="SSF89550">
    <property type="entry name" value="PHP domain-like"/>
    <property type="match status" value="1"/>
</dbReference>
<evidence type="ECO:0000256" key="8">
    <source>
        <dbReference type="ARBA" id="ARBA00022705"/>
    </source>
</evidence>
<protein>
    <recommendedName>
        <fullName evidence="4 13">Error-prone DNA polymerase</fullName>
        <ecNumber evidence="3 13">2.7.7.7</ecNumber>
    </recommendedName>
</protein>
<evidence type="ECO:0000256" key="9">
    <source>
        <dbReference type="ARBA" id="ARBA00022763"/>
    </source>
</evidence>
<dbReference type="PANTHER" id="PTHR32294">
    <property type="entry name" value="DNA POLYMERASE III SUBUNIT ALPHA"/>
    <property type="match status" value="1"/>
</dbReference>
<evidence type="ECO:0000256" key="14">
    <source>
        <dbReference type="SAM" id="MobiDB-lite"/>
    </source>
</evidence>
<dbReference type="PANTHER" id="PTHR32294:SF4">
    <property type="entry name" value="ERROR-PRONE DNA POLYMERASE"/>
    <property type="match status" value="1"/>
</dbReference>
<evidence type="ECO:0000256" key="12">
    <source>
        <dbReference type="ARBA" id="ARBA00049244"/>
    </source>
</evidence>
<dbReference type="HAMAP" id="MF_01902">
    <property type="entry name" value="DNApol_error_prone"/>
    <property type="match status" value="1"/>
</dbReference>
<dbReference type="Pfam" id="PF17657">
    <property type="entry name" value="DNA_pol3_finger"/>
    <property type="match status" value="1"/>
</dbReference>
<evidence type="ECO:0000256" key="10">
    <source>
        <dbReference type="ARBA" id="ARBA00022932"/>
    </source>
</evidence>
<feature type="region of interest" description="Disordered" evidence="14">
    <location>
        <begin position="19"/>
        <end position="56"/>
    </location>
</feature>
<dbReference type="Gene3D" id="1.10.150.870">
    <property type="match status" value="1"/>
</dbReference>
<evidence type="ECO:0000256" key="7">
    <source>
        <dbReference type="ARBA" id="ARBA00022695"/>
    </source>
</evidence>
<evidence type="ECO:0000256" key="5">
    <source>
        <dbReference type="ARBA" id="ARBA00022490"/>
    </source>
</evidence>
<keyword evidence="6 13" id="KW-0808">Transferase</keyword>
<evidence type="ECO:0000256" key="3">
    <source>
        <dbReference type="ARBA" id="ARBA00012417"/>
    </source>
</evidence>
<dbReference type="GO" id="GO:0003676">
    <property type="term" value="F:nucleic acid binding"/>
    <property type="evidence" value="ECO:0007669"/>
    <property type="project" value="InterPro"/>
</dbReference>
<dbReference type="Gene3D" id="3.20.20.140">
    <property type="entry name" value="Metal-dependent hydrolases"/>
    <property type="match status" value="1"/>
</dbReference>